<feature type="domain" description="HTH LytTR-type" evidence="3">
    <location>
        <begin position="146"/>
        <end position="253"/>
    </location>
</feature>
<dbReference type="Pfam" id="PF04397">
    <property type="entry name" value="LytTR"/>
    <property type="match status" value="1"/>
</dbReference>
<dbReference type="InterPro" id="IPR007492">
    <property type="entry name" value="LytTR_DNA-bd_dom"/>
</dbReference>
<dbReference type="PROSITE" id="PS50110">
    <property type="entry name" value="RESPONSE_REGULATORY"/>
    <property type="match status" value="1"/>
</dbReference>
<dbReference type="Gene3D" id="2.40.50.1020">
    <property type="entry name" value="LytTr DNA-binding domain"/>
    <property type="match status" value="1"/>
</dbReference>
<feature type="modified residue" description="4-aspartylphosphate" evidence="1">
    <location>
        <position position="55"/>
    </location>
</feature>
<dbReference type="EMBL" id="WKKH01000059">
    <property type="protein sequence ID" value="MRX78570.1"/>
    <property type="molecule type" value="Genomic_DNA"/>
</dbReference>
<dbReference type="RefSeq" id="WP_154282973.1">
    <property type="nucleotide sequence ID" value="NZ_JBHUJQ010000001.1"/>
</dbReference>
<organism evidence="4 5">
    <name type="scientific">Pedobacter petrophilus</name>
    <dbReference type="NCBI Taxonomy" id="1908241"/>
    <lineage>
        <taxon>Bacteria</taxon>
        <taxon>Pseudomonadati</taxon>
        <taxon>Bacteroidota</taxon>
        <taxon>Sphingobacteriia</taxon>
        <taxon>Sphingobacteriales</taxon>
        <taxon>Sphingobacteriaceae</taxon>
        <taxon>Pedobacter</taxon>
    </lineage>
</organism>
<keyword evidence="1" id="KW-0597">Phosphoprotein</keyword>
<evidence type="ECO:0000313" key="5">
    <source>
        <dbReference type="Proteomes" id="UP000487757"/>
    </source>
</evidence>
<dbReference type="GO" id="GO:0000156">
    <property type="term" value="F:phosphorelay response regulator activity"/>
    <property type="evidence" value="ECO:0007669"/>
    <property type="project" value="InterPro"/>
</dbReference>
<dbReference type="SMART" id="SM00850">
    <property type="entry name" value="LytTR"/>
    <property type="match status" value="1"/>
</dbReference>
<evidence type="ECO:0000256" key="1">
    <source>
        <dbReference type="PROSITE-ProRule" id="PRU00169"/>
    </source>
</evidence>
<dbReference type="PANTHER" id="PTHR37299:SF1">
    <property type="entry name" value="STAGE 0 SPORULATION PROTEIN A HOMOLOG"/>
    <property type="match status" value="1"/>
</dbReference>
<feature type="domain" description="Response regulatory" evidence="2">
    <location>
        <begin position="2"/>
        <end position="115"/>
    </location>
</feature>
<name>A0A7K0G531_9SPHI</name>
<dbReference type="Pfam" id="PF00072">
    <property type="entry name" value="Response_reg"/>
    <property type="match status" value="1"/>
</dbReference>
<evidence type="ECO:0000259" key="3">
    <source>
        <dbReference type="PROSITE" id="PS50930"/>
    </source>
</evidence>
<accession>A0A7K0G531</accession>
<dbReference type="InterPro" id="IPR046947">
    <property type="entry name" value="LytR-like"/>
</dbReference>
<sequence>MKVIIIEDEARTANELKNMLLAIDNDIEVLAILGSVSKAVDWFTHHPMPELIFSDIELGDGLSFELFKKVSIEVPVIFCTAFDEYAIRAFESNSIDYLLKPLDEAMLQKSLEKYLRLKEHLIQGEQRALNMERVIDQIELAYKQTILVNYREKIIPIRLQDVAFIYTLNGLVYLELDKNRRFTVPYTLEQFDSMIDPHQFFRANRKFILNRDFIEDIEYYFNRKLFITCKIESPEKIIISRVKAQPFLQWLES</sequence>
<evidence type="ECO:0000313" key="4">
    <source>
        <dbReference type="EMBL" id="MRX78570.1"/>
    </source>
</evidence>
<dbReference type="OrthoDB" id="9787344at2"/>
<dbReference type="Gene3D" id="3.40.50.2300">
    <property type="match status" value="1"/>
</dbReference>
<dbReference type="InterPro" id="IPR011006">
    <property type="entry name" value="CheY-like_superfamily"/>
</dbReference>
<dbReference type="PROSITE" id="PS50930">
    <property type="entry name" value="HTH_LYTTR"/>
    <property type="match status" value="1"/>
</dbReference>
<dbReference type="SUPFAM" id="SSF52172">
    <property type="entry name" value="CheY-like"/>
    <property type="match status" value="1"/>
</dbReference>
<reference evidence="4 5" key="1">
    <citation type="submission" date="2019-11" db="EMBL/GenBank/DDBJ databases">
        <title>Pedobacter petrophilus genome.</title>
        <authorList>
            <person name="Feldbauer M.J."/>
            <person name="Newman J.D."/>
        </authorList>
    </citation>
    <scope>NUCLEOTIDE SEQUENCE [LARGE SCALE GENOMIC DNA]</scope>
    <source>
        <strain evidence="4 5">LMG 29686</strain>
    </source>
</reference>
<dbReference type="FunFam" id="3.40.50.2300:FF:000361">
    <property type="entry name" value="Two-component system response regulator"/>
    <property type="match status" value="1"/>
</dbReference>
<dbReference type="SMART" id="SM00448">
    <property type="entry name" value="REC"/>
    <property type="match status" value="1"/>
</dbReference>
<proteinExistence type="predicted"/>
<dbReference type="GO" id="GO:0003677">
    <property type="term" value="F:DNA binding"/>
    <property type="evidence" value="ECO:0007669"/>
    <property type="project" value="InterPro"/>
</dbReference>
<protein>
    <submittedName>
        <fullName evidence="4">Response regulator</fullName>
    </submittedName>
</protein>
<dbReference type="PANTHER" id="PTHR37299">
    <property type="entry name" value="TRANSCRIPTIONAL REGULATOR-RELATED"/>
    <property type="match status" value="1"/>
</dbReference>
<evidence type="ECO:0000259" key="2">
    <source>
        <dbReference type="PROSITE" id="PS50110"/>
    </source>
</evidence>
<dbReference type="AlphaFoldDB" id="A0A7K0G531"/>
<gene>
    <name evidence="4" type="ORF">GJU39_21045</name>
</gene>
<comment type="caution">
    <text evidence="4">The sequence shown here is derived from an EMBL/GenBank/DDBJ whole genome shotgun (WGS) entry which is preliminary data.</text>
</comment>
<dbReference type="InterPro" id="IPR001789">
    <property type="entry name" value="Sig_transdc_resp-reg_receiver"/>
</dbReference>
<dbReference type="Proteomes" id="UP000487757">
    <property type="component" value="Unassembled WGS sequence"/>
</dbReference>
<keyword evidence="5" id="KW-1185">Reference proteome</keyword>